<organism evidence="1 2">
    <name type="scientific">Sinorhizobium kostiense</name>
    <dbReference type="NCBI Taxonomy" id="76747"/>
    <lineage>
        <taxon>Bacteria</taxon>
        <taxon>Pseudomonadati</taxon>
        <taxon>Pseudomonadota</taxon>
        <taxon>Alphaproteobacteria</taxon>
        <taxon>Hyphomicrobiales</taxon>
        <taxon>Rhizobiaceae</taxon>
        <taxon>Sinorhizobium/Ensifer group</taxon>
        <taxon>Sinorhizobium</taxon>
    </lineage>
</organism>
<name>A0ABS4QYF5_9HYPH</name>
<keyword evidence="2" id="KW-1185">Reference proteome</keyword>
<protein>
    <submittedName>
        <fullName evidence="1">Uncharacterized protein</fullName>
    </submittedName>
</protein>
<accession>A0ABS4QYF5</accession>
<comment type="caution">
    <text evidence="1">The sequence shown here is derived from an EMBL/GenBank/DDBJ whole genome shotgun (WGS) entry which is preliminary data.</text>
</comment>
<proteinExistence type="predicted"/>
<dbReference type="Proteomes" id="UP000730739">
    <property type="component" value="Unassembled WGS sequence"/>
</dbReference>
<dbReference type="EMBL" id="JAGILA010000002">
    <property type="protein sequence ID" value="MBP2235670.1"/>
    <property type="molecule type" value="Genomic_DNA"/>
</dbReference>
<evidence type="ECO:0000313" key="1">
    <source>
        <dbReference type="EMBL" id="MBP2235670.1"/>
    </source>
</evidence>
<reference evidence="1 2" key="1">
    <citation type="submission" date="2021-03" db="EMBL/GenBank/DDBJ databases">
        <title>Genomic Encyclopedia of Type Strains, Phase IV (KMG-IV): sequencing the most valuable type-strain genomes for metagenomic binning, comparative biology and taxonomic classification.</title>
        <authorList>
            <person name="Goeker M."/>
        </authorList>
    </citation>
    <scope>NUCLEOTIDE SEQUENCE [LARGE SCALE GENOMIC DNA]</scope>
    <source>
        <strain evidence="1 2">DSM 13372</strain>
    </source>
</reference>
<sequence>MRDIAKGARTNFSEFGYAPKLLTFKQGINHKDGPARRNGKV</sequence>
<gene>
    <name evidence="1" type="ORF">J2Z31_002162</name>
</gene>
<dbReference type="RefSeq" id="WP_268828434.1">
    <property type="nucleotide sequence ID" value="NZ_JAGILA010000002.1"/>
</dbReference>
<evidence type="ECO:0000313" key="2">
    <source>
        <dbReference type="Proteomes" id="UP000730739"/>
    </source>
</evidence>